<organism evidence="2 3">
    <name type="scientific">Actinomycetospora endophytica</name>
    <dbReference type="NCBI Taxonomy" id="2291215"/>
    <lineage>
        <taxon>Bacteria</taxon>
        <taxon>Bacillati</taxon>
        <taxon>Actinomycetota</taxon>
        <taxon>Actinomycetes</taxon>
        <taxon>Pseudonocardiales</taxon>
        <taxon>Pseudonocardiaceae</taxon>
        <taxon>Actinomycetospora</taxon>
    </lineage>
</organism>
<name>A0ABS8PC55_9PSEU</name>
<sequence>MPPILEYATVAHCEWTSAKVLAAMYHPTNTAMSAPAAGFGELLSISVPSIPHGAGSQAHPPGSPSGRAAALAAVTVEACAAGSRRPVAAESAFGEGCVALALGGRFNRAAVDELESLLRDLRPSAGVELVIDLTALAESHPRLGRVLGRIRIRCLVDGAAMALHHLPPALADELDLPMTGPAYPTSALHPAGRSGSPAPTRPAMKRVREEPVLPGPPPSTN</sequence>
<evidence type="ECO:0000256" key="1">
    <source>
        <dbReference type="SAM" id="MobiDB-lite"/>
    </source>
</evidence>
<gene>
    <name evidence="2" type="ORF">LQ327_21080</name>
</gene>
<evidence type="ECO:0000313" key="2">
    <source>
        <dbReference type="EMBL" id="MCD2195869.1"/>
    </source>
</evidence>
<dbReference type="EMBL" id="JAJNDB010000005">
    <property type="protein sequence ID" value="MCD2195869.1"/>
    <property type="molecule type" value="Genomic_DNA"/>
</dbReference>
<keyword evidence="3" id="KW-1185">Reference proteome</keyword>
<comment type="caution">
    <text evidence="2">The sequence shown here is derived from an EMBL/GenBank/DDBJ whole genome shotgun (WGS) entry which is preliminary data.</text>
</comment>
<evidence type="ECO:0000313" key="3">
    <source>
        <dbReference type="Proteomes" id="UP001199469"/>
    </source>
</evidence>
<reference evidence="2 3" key="1">
    <citation type="submission" date="2021-11" db="EMBL/GenBank/DDBJ databases">
        <title>Draft genome sequence of Actinomycetospora sp. SF1 isolated from the rhizosphere soil.</title>
        <authorList>
            <person name="Duangmal K."/>
            <person name="Chantavorakit T."/>
        </authorList>
    </citation>
    <scope>NUCLEOTIDE SEQUENCE [LARGE SCALE GENOMIC DNA]</scope>
    <source>
        <strain evidence="2 3">TBRC 5722</strain>
    </source>
</reference>
<feature type="region of interest" description="Disordered" evidence="1">
    <location>
        <begin position="182"/>
        <end position="221"/>
    </location>
</feature>
<protein>
    <submittedName>
        <fullName evidence="2">STAS domain-containing protein</fullName>
    </submittedName>
</protein>
<accession>A0ABS8PC55</accession>
<dbReference type="RefSeq" id="WP_230737601.1">
    <property type="nucleotide sequence ID" value="NZ_JAJNDB010000005.1"/>
</dbReference>
<proteinExistence type="predicted"/>
<dbReference type="Proteomes" id="UP001199469">
    <property type="component" value="Unassembled WGS sequence"/>
</dbReference>